<keyword evidence="2" id="KW-1003">Cell membrane</keyword>
<dbReference type="GO" id="GO:0022857">
    <property type="term" value="F:transmembrane transporter activity"/>
    <property type="evidence" value="ECO:0007669"/>
    <property type="project" value="InterPro"/>
</dbReference>
<evidence type="ECO:0000256" key="5">
    <source>
        <dbReference type="ARBA" id="ARBA00023136"/>
    </source>
</evidence>
<protein>
    <submittedName>
        <fullName evidence="7">ABC transporter permease</fullName>
    </submittedName>
</protein>
<feature type="transmembrane region" description="Helical" evidence="6">
    <location>
        <begin position="21"/>
        <end position="37"/>
    </location>
</feature>
<feature type="transmembrane region" description="Helical" evidence="6">
    <location>
        <begin position="99"/>
        <end position="119"/>
    </location>
</feature>
<gene>
    <name evidence="7" type="ORF">IAB28_09035</name>
</gene>
<sequence length="325" mass="33511">MESKKALSAGNPVTAYIKRNIGILVGLILLVVVVSISEPRFFTASNLINLLRSNAVNAIISCGLLLAILMGEIDISVGSTVGLTGVIGAWLIANTNLPVPVTVLAALGVGALIGVINGVSISYLKVPAFVATLATQSLGRGLTEIISGGVTIRVRNDAYTSLGNATIGGISIIIFYAAAILLITWVLLNKTKFGYYTYALGGNKTAAQYSGVNVKKYNMLPYILIGVLCGIGGVIWSARLGSAAATLGEGFEMDAIAAVVIGGTSMSGGVGTVGGTFIGILIIGVITNGLNLMGINSFWQNVLKGVIILAAVIIDVARKNRSKQQ</sequence>
<dbReference type="InterPro" id="IPR001851">
    <property type="entry name" value="ABC_transp_permease"/>
</dbReference>
<dbReference type="EMBL" id="DVGC01000051">
    <property type="protein sequence ID" value="HIR06092.1"/>
    <property type="molecule type" value="Genomic_DNA"/>
</dbReference>
<dbReference type="AlphaFoldDB" id="A0A9D1D5T8"/>
<proteinExistence type="predicted"/>
<evidence type="ECO:0000256" key="1">
    <source>
        <dbReference type="ARBA" id="ARBA00004651"/>
    </source>
</evidence>
<dbReference type="CDD" id="cd06579">
    <property type="entry name" value="TM_PBP1_transp_AraH_like"/>
    <property type="match status" value="1"/>
</dbReference>
<dbReference type="PANTHER" id="PTHR32196:SF63">
    <property type="entry name" value="INNER MEMBRANE ABC TRANSPORTER PERMEASE PROTEIN YJFF"/>
    <property type="match status" value="1"/>
</dbReference>
<keyword evidence="4 6" id="KW-1133">Transmembrane helix</keyword>
<evidence type="ECO:0000256" key="3">
    <source>
        <dbReference type="ARBA" id="ARBA00022692"/>
    </source>
</evidence>
<feature type="transmembrane region" description="Helical" evidence="6">
    <location>
        <begin position="75"/>
        <end position="93"/>
    </location>
</feature>
<evidence type="ECO:0000256" key="2">
    <source>
        <dbReference type="ARBA" id="ARBA00022475"/>
    </source>
</evidence>
<evidence type="ECO:0000256" key="6">
    <source>
        <dbReference type="SAM" id="Phobius"/>
    </source>
</evidence>
<keyword evidence="5 6" id="KW-0472">Membrane</keyword>
<name>A0A9D1D5T8_9FIRM</name>
<reference evidence="7" key="2">
    <citation type="journal article" date="2021" name="PeerJ">
        <title>Extensive microbial diversity within the chicken gut microbiome revealed by metagenomics and culture.</title>
        <authorList>
            <person name="Gilroy R."/>
            <person name="Ravi A."/>
            <person name="Getino M."/>
            <person name="Pursley I."/>
            <person name="Horton D.L."/>
            <person name="Alikhan N.F."/>
            <person name="Baker D."/>
            <person name="Gharbi K."/>
            <person name="Hall N."/>
            <person name="Watson M."/>
            <person name="Adriaenssens E.M."/>
            <person name="Foster-Nyarko E."/>
            <person name="Jarju S."/>
            <person name="Secka A."/>
            <person name="Antonio M."/>
            <person name="Oren A."/>
            <person name="Chaudhuri R.R."/>
            <person name="La Ragione R."/>
            <person name="Hildebrand F."/>
            <person name="Pallen M.J."/>
        </authorList>
    </citation>
    <scope>NUCLEOTIDE SEQUENCE</scope>
    <source>
        <strain evidence="7">CHK180-2868</strain>
    </source>
</reference>
<evidence type="ECO:0000256" key="4">
    <source>
        <dbReference type="ARBA" id="ARBA00022989"/>
    </source>
</evidence>
<comment type="caution">
    <text evidence="7">The sequence shown here is derived from an EMBL/GenBank/DDBJ whole genome shotgun (WGS) entry which is preliminary data.</text>
</comment>
<feature type="transmembrane region" description="Helical" evidence="6">
    <location>
        <begin position="162"/>
        <end position="188"/>
    </location>
</feature>
<comment type="subcellular location">
    <subcellularLocation>
        <location evidence="1">Cell membrane</location>
        <topology evidence="1">Multi-pass membrane protein</topology>
    </subcellularLocation>
</comment>
<reference evidence="7" key="1">
    <citation type="submission" date="2020-10" db="EMBL/GenBank/DDBJ databases">
        <authorList>
            <person name="Gilroy R."/>
        </authorList>
    </citation>
    <scope>NUCLEOTIDE SEQUENCE</scope>
    <source>
        <strain evidence="7">CHK180-2868</strain>
    </source>
</reference>
<accession>A0A9D1D5T8</accession>
<evidence type="ECO:0000313" key="8">
    <source>
        <dbReference type="Proteomes" id="UP000824250"/>
    </source>
</evidence>
<feature type="transmembrane region" description="Helical" evidence="6">
    <location>
        <begin position="49"/>
        <end position="68"/>
    </location>
</feature>
<organism evidence="7 8">
    <name type="scientific">Candidatus Copromonas faecavium</name>
    <name type="common">nom. illeg.</name>
    <dbReference type="NCBI Taxonomy" id="2840740"/>
    <lineage>
        <taxon>Bacteria</taxon>
        <taxon>Bacillati</taxon>
        <taxon>Bacillota</taxon>
        <taxon>Clostridia</taxon>
        <taxon>Lachnospirales</taxon>
        <taxon>Lachnospiraceae</taxon>
        <taxon>Candidatus Copromonas (nom. illeg.)</taxon>
    </lineage>
</organism>
<dbReference type="PANTHER" id="PTHR32196">
    <property type="entry name" value="ABC TRANSPORTER PERMEASE PROTEIN YPHD-RELATED-RELATED"/>
    <property type="match status" value="1"/>
</dbReference>
<keyword evidence="3 6" id="KW-0812">Transmembrane</keyword>
<feature type="transmembrane region" description="Helical" evidence="6">
    <location>
        <begin position="259"/>
        <end position="286"/>
    </location>
</feature>
<dbReference type="Pfam" id="PF02653">
    <property type="entry name" value="BPD_transp_2"/>
    <property type="match status" value="1"/>
</dbReference>
<feature type="transmembrane region" description="Helical" evidence="6">
    <location>
        <begin position="219"/>
        <end position="238"/>
    </location>
</feature>
<dbReference type="Proteomes" id="UP000824250">
    <property type="component" value="Unassembled WGS sequence"/>
</dbReference>
<dbReference type="GO" id="GO:0005886">
    <property type="term" value="C:plasma membrane"/>
    <property type="evidence" value="ECO:0007669"/>
    <property type="project" value="UniProtKB-SubCell"/>
</dbReference>
<evidence type="ECO:0000313" key="7">
    <source>
        <dbReference type="EMBL" id="HIR06092.1"/>
    </source>
</evidence>